<comment type="caution">
    <text evidence="1">The sequence shown here is derived from an EMBL/GenBank/DDBJ whole genome shotgun (WGS) entry which is preliminary data.</text>
</comment>
<reference evidence="1 2" key="1">
    <citation type="submission" date="2021-02" db="EMBL/GenBank/DDBJ databases">
        <title>Draft genome of the type strains Burkholderia anthina DSM16086.</title>
        <authorList>
            <person name="Hertel R."/>
            <person name="Meissner J."/>
            <person name="Poehlein A."/>
            <person name="Daniel R."/>
            <person name="Commichau F.M."/>
        </authorList>
    </citation>
    <scope>NUCLEOTIDE SEQUENCE [LARGE SCALE GENOMIC DNA]</scope>
    <source>
        <strain evidence="1 2">DSM 16086</strain>
    </source>
</reference>
<dbReference type="Proteomes" id="UP000755577">
    <property type="component" value="Unassembled WGS sequence"/>
</dbReference>
<gene>
    <name evidence="1" type="ORF">JQK92_14820</name>
</gene>
<name>A0ABS2B3X4_9BURK</name>
<sequence>MKFKDIFFSREDRYAIGVELDSGTYYLSIPFVNGMVDYEEYYEITESQAKGFSENKALANEFADKCRNRLMDDSLIIKPGADRGTPS</sequence>
<evidence type="ECO:0000313" key="2">
    <source>
        <dbReference type="Proteomes" id="UP000755577"/>
    </source>
</evidence>
<accession>A0ABS2B3X4</accession>
<proteinExistence type="predicted"/>
<evidence type="ECO:0008006" key="3">
    <source>
        <dbReference type="Google" id="ProtNLM"/>
    </source>
</evidence>
<evidence type="ECO:0000313" key="1">
    <source>
        <dbReference type="EMBL" id="MBM2767703.1"/>
    </source>
</evidence>
<dbReference type="GeneID" id="56501966"/>
<protein>
    <recommendedName>
        <fullName evidence="3">HicB family protein</fullName>
    </recommendedName>
</protein>
<keyword evidence="2" id="KW-1185">Reference proteome</keyword>
<dbReference type="RefSeq" id="WP_096501712.1">
    <property type="nucleotide sequence ID" value="NZ_CABVLY010000015.1"/>
</dbReference>
<dbReference type="EMBL" id="JAFCIQ010000009">
    <property type="protein sequence ID" value="MBM2767703.1"/>
    <property type="molecule type" value="Genomic_DNA"/>
</dbReference>
<organism evidence="1 2">
    <name type="scientific">Burkholderia anthina</name>
    <dbReference type="NCBI Taxonomy" id="179879"/>
    <lineage>
        <taxon>Bacteria</taxon>
        <taxon>Pseudomonadati</taxon>
        <taxon>Pseudomonadota</taxon>
        <taxon>Betaproteobacteria</taxon>
        <taxon>Burkholderiales</taxon>
        <taxon>Burkholderiaceae</taxon>
        <taxon>Burkholderia</taxon>
        <taxon>Burkholderia cepacia complex</taxon>
    </lineage>
</organism>